<organism evidence="4 5">
    <name type="scientific">Meripilus lineatus</name>
    <dbReference type="NCBI Taxonomy" id="2056292"/>
    <lineage>
        <taxon>Eukaryota</taxon>
        <taxon>Fungi</taxon>
        <taxon>Dikarya</taxon>
        <taxon>Basidiomycota</taxon>
        <taxon>Agaricomycotina</taxon>
        <taxon>Agaricomycetes</taxon>
        <taxon>Polyporales</taxon>
        <taxon>Meripilaceae</taxon>
        <taxon>Meripilus</taxon>
    </lineage>
</organism>
<accession>A0AAD5VBH6</accession>
<feature type="transmembrane region" description="Helical" evidence="2">
    <location>
        <begin position="217"/>
        <end position="236"/>
    </location>
</feature>
<evidence type="ECO:0000256" key="1">
    <source>
        <dbReference type="SAM" id="MobiDB-lite"/>
    </source>
</evidence>
<evidence type="ECO:0000259" key="3">
    <source>
        <dbReference type="Pfam" id="PF20153"/>
    </source>
</evidence>
<feature type="transmembrane region" description="Helical" evidence="2">
    <location>
        <begin position="175"/>
        <end position="197"/>
    </location>
</feature>
<keyword evidence="2" id="KW-0812">Transmembrane</keyword>
<evidence type="ECO:0000313" key="5">
    <source>
        <dbReference type="Proteomes" id="UP001212997"/>
    </source>
</evidence>
<evidence type="ECO:0000313" key="4">
    <source>
        <dbReference type="EMBL" id="KAJ3487029.1"/>
    </source>
</evidence>
<keyword evidence="2" id="KW-0472">Membrane</keyword>
<feature type="transmembrane region" description="Helical" evidence="2">
    <location>
        <begin position="273"/>
        <end position="296"/>
    </location>
</feature>
<evidence type="ECO:0000256" key="2">
    <source>
        <dbReference type="SAM" id="Phobius"/>
    </source>
</evidence>
<comment type="caution">
    <text evidence="4">The sequence shown here is derived from an EMBL/GenBank/DDBJ whole genome shotgun (WGS) entry which is preliminary data.</text>
</comment>
<dbReference type="Proteomes" id="UP001212997">
    <property type="component" value="Unassembled WGS sequence"/>
</dbReference>
<keyword evidence="5" id="KW-1185">Reference proteome</keyword>
<dbReference type="EMBL" id="JANAWD010000104">
    <property type="protein sequence ID" value="KAJ3487029.1"/>
    <property type="molecule type" value="Genomic_DNA"/>
</dbReference>
<protein>
    <recommendedName>
        <fullName evidence="3">DUF6535 domain-containing protein</fullName>
    </recommendedName>
</protein>
<dbReference type="Pfam" id="PF20153">
    <property type="entry name" value="DUF6535"/>
    <property type="match status" value="1"/>
</dbReference>
<feature type="domain" description="DUF6535" evidence="3">
    <location>
        <begin position="118"/>
        <end position="296"/>
    </location>
</feature>
<dbReference type="AlphaFoldDB" id="A0AAD5VBH6"/>
<keyword evidence="2" id="KW-1133">Transmembrane helix</keyword>
<feature type="transmembrane region" description="Helical" evidence="2">
    <location>
        <begin position="141"/>
        <end position="163"/>
    </location>
</feature>
<feature type="region of interest" description="Disordered" evidence="1">
    <location>
        <begin position="1"/>
        <end position="46"/>
    </location>
</feature>
<name>A0AAD5VBH6_9APHY</name>
<reference evidence="4" key="1">
    <citation type="submission" date="2022-07" db="EMBL/GenBank/DDBJ databases">
        <title>Genome Sequence of Physisporinus lineatus.</title>
        <authorList>
            <person name="Buettner E."/>
        </authorList>
    </citation>
    <scope>NUCLEOTIDE SEQUENCE</scope>
    <source>
        <strain evidence="4">VT162</strain>
    </source>
</reference>
<proteinExistence type="predicted"/>
<sequence length="719" mass="81860">MSVTAHGDSPSKSSHPANIPLQRTSSRRLDSPKAGPSCSPDRAKERENSLINEIRLAEFQSRPPSRNTILHDNGTEGVVFKGKTLNALKQEFEQKCAVLEKEYPELVPTDTDTGGLKVIHEMLKNRDAQDVKNHYENIDTLLVFAGLYSAILTAFLVEAYKLLRRDPSEVTLQVLVQISQQLGSFAVTSGFVNATYIPPSLPTLLFTPERSAVWLNGLWFVALILSLATASLGMLVKQWLREYLNTSDATPEAQRRVRLFRIRGLRNYKVSEIAAFLPLLLQVSLVLFFAGLVVFTRSVHTAIGWVVTGFVSAWLTFLVVTTSLPWFSSSCPYKTPFLKPITVQFKRCLSYAYKMLEDMIQYIGFSWIYLKLPERLFRDDAETQVSEDASLDVEILVDAYKTSGNINVWEMIMHCVDPQSPSASITLLTSVINKRHSPSETSQALQWDACRGLVTWLSDDTDDALREMTSMILREALSVPFAPDPLLKYASGLLEGGPNTLRIWECFNKATMVTFLEASIQVFEQPGLMDEEKVLNHWGGIMFCVGRSTVESWPELRDKLPRLSNHVASKVNSLPDPSDSQTPHTVFRWHRVLDVALKLYERIPGIINTSLFEALHTRSVKAFDLYVEIPEDPLWGYIKGKPRGTSQTLTAPVGSIDWNDILGKHSEVDVRARGYYKEYGDEWDYQRLRVDYKHRMEFMLNYERWWREEFYSEMANYDF</sequence>
<dbReference type="InterPro" id="IPR045338">
    <property type="entry name" value="DUF6535"/>
</dbReference>
<gene>
    <name evidence="4" type="ORF">NLI96_g3828</name>
</gene>
<feature type="transmembrane region" description="Helical" evidence="2">
    <location>
        <begin position="302"/>
        <end position="327"/>
    </location>
</feature>
<feature type="compositionally biased region" description="Polar residues" evidence="1">
    <location>
        <begin position="10"/>
        <end position="24"/>
    </location>
</feature>